<comment type="caution">
    <text evidence="1">The sequence shown here is derived from an EMBL/GenBank/DDBJ whole genome shotgun (WGS) entry which is preliminary data.</text>
</comment>
<protein>
    <submittedName>
        <fullName evidence="1">Uncharacterized protein</fullName>
    </submittedName>
</protein>
<accession>A0A4V2NL33</accession>
<dbReference type="RefSeq" id="WP_131412025.1">
    <property type="nucleotide sequence ID" value="NZ_SJTG01000005.1"/>
</dbReference>
<evidence type="ECO:0000313" key="2">
    <source>
        <dbReference type="Proteomes" id="UP000291822"/>
    </source>
</evidence>
<name>A0A4V2NL33_9GAMM</name>
<gene>
    <name evidence="1" type="ORF">EZM97_30860</name>
</gene>
<proteinExistence type="predicted"/>
<dbReference type="AlphaFoldDB" id="A0A4V2NL33"/>
<evidence type="ECO:0000313" key="1">
    <source>
        <dbReference type="EMBL" id="TCI07018.1"/>
    </source>
</evidence>
<sequence>MHTLKLSVSLPDDTHPDMELRLSADDAACDVVIALPVTPRQPRPAPPDIVVARTEQDDYVLGGYAGI</sequence>
<organism evidence="1 2">
    <name type="scientific">Dyella soli</name>
    <dbReference type="NCBI Taxonomy" id="522319"/>
    <lineage>
        <taxon>Bacteria</taxon>
        <taxon>Pseudomonadati</taxon>
        <taxon>Pseudomonadota</taxon>
        <taxon>Gammaproteobacteria</taxon>
        <taxon>Lysobacterales</taxon>
        <taxon>Rhodanobacteraceae</taxon>
        <taxon>Dyella</taxon>
    </lineage>
</organism>
<dbReference type="Proteomes" id="UP000291822">
    <property type="component" value="Unassembled WGS sequence"/>
</dbReference>
<reference evidence="1 2" key="1">
    <citation type="submission" date="2019-02" db="EMBL/GenBank/DDBJ databases">
        <title>Dyella amyloliquefaciens sp. nov., isolated from forest soil.</title>
        <authorList>
            <person name="Gao Z.-H."/>
            <person name="Qiu L.-H."/>
        </authorList>
    </citation>
    <scope>NUCLEOTIDE SEQUENCE [LARGE SCALE GENOMIC DNA]</scope>
    <source>
        <strain evidence="1 2">KACC 12747</strain>
    </source>
</reference>
<keyword evidence="2" id="KW-1185">Reference proteome</keyword>
<dbReference type="EMBL" id="SJTG01000005">
    <property type="protein sequence ID" value="TCI07018.1"/>
    <property type="molecule type" value="Genomic_DNA"/>
</dbReference>